<protein>
    <recommendedName>
        <fullName evidence="4">DUF4200 domain-containing protein</fullName>
    </recommendedName>
</protein>
<dbReference type="RefSeq" id="XP_047784216.1">
    <property type="nucleotide sequence ID" value="XM_047917209.1"/>
</dbReference>
<accession>A0ABQ8KW19</accession>
<feature type="region of interest" description="Disordered" evidence="1">
    <location>
        <begin position="1"/>
        <end position="30"/>
    </location>
</feature>
<proteinExistence type="predicted"/>
<sequence>MPMRKLATTVTGEKSVLHHKARATTKGLDADEDQVDEIQNDEEEQDGDENGMLEMFTMLQAFQKRKASKSSTRSVAFHTKKNALFTDVRATVDTLVREGATYIDQCKTRLAELKAQEVSQEKHLKDLSALRKNQENTVRDLLKTYPVMIEDLSHRRAAQINESSELLEGNAQERQESRKRLIHLAKARADEILERQKLATDATALIKHYKALLLA</sequence>
<comment type="caution">
    <text evidence="2">The sequence shown here is derived from an EMBL/GenBank/DDBJ whole genome shotgun (WGS) entry which is preliminary data.</text>
</comment>
<evidence type="ECO:0000313" key="2">
    <source>
        <dbReference type="EMBL" id="KAH9843169.1"/>
    </source>
</evidence>
<keyword evidence="3" id="KW-1185">Reference proteome</keyword>
<dbReference type="EMBL" id="JADCUA010000002">
    <property type="protein sequence ID" value="KAH9843169.1"/>
    <property type="molecule type" value="Genomic_DNA"/>
</dbReference>
<reference evidence="2 3" key="1">
    <citation type="journal article" date="2021" name="Environ. Microbiol.">
        <title>Gene family expansions and transcriptome signatures uncover fungal adaptations to wood decay.</title>
        <authorList>
            <person name="Hage H."/>
            <person name="Miyauchi S."/>
            <person name="Viragh M."/>
            <person name="Drula E."/>
            <person name="Min B."/>
            <person name="Chaduli D."/>
            <person name="Navarro D."/>
            <person name="Favel A."/>
            <person name="Norest M."/>
            <person name="Lesage-Meessen L."/>
            <person name="Balint B."/>
            <person name="Merenyi Z."/>
            <person name="de Eugenio L."/>
            <person name="Morin E."/>
            <person name="Martinez A.T."/>
            <person name="Baldrian P."/>
            <person name="Stursova M."/>
            <person name="Martinez M.J."/>
            <person name="Novotny C."/>
            <person name="Magnuson J.K."/>
            <person name="Spatafora J.W."/>
            <person name="Maurice S."/>
            <person name="Pangilinan J."/>
            <person name="Andreopoulos W."/>
            <person name="LaButti K."/>
            <person name="Hundley H."/>
            <person name="Na H."/>
            <person name="Kuo A."/>
            <person name="Barry K."/>
            <person name="Lipzen A."/>
            <person name="Henrissat B."/>
            <person name="Riley R."/>
            <person name="Ahrendt S."/>
            <person name="Nagy L.G."/>
            <person name="Grigoriev I.V."/>
            <person name="Martin F."/>
            <person name="Rosso M.N."/>
        </authorList>
    </citation>
    <scope>NUCLEOTIDE SEQUENCE [LARGE SCALE GENOMIC DNA]</scope>
    <source>
        <strain evidence="2 3">CIRM-BRFM 1785</strain>
    </source>
</reference>
<evidence type="ECO:0000313" key="3">
    <source>
        <dbReference type="Proteomes" id="UP000814176"/>
    </source>
</evidence>
<evidence type="ECO:0000256" key="1">
    <source>
        <dbReference type="SAM" id="MobiDB-lite"/>
    </source>
</evidence>
<organism evidence="2 3">
    <name type="scientific">Rhodofomes roseus</name>
    <dbReference type="NCBI Taxonomy" id="34475"/>
    <lineage>
        <taxon>Eukaryota</taxon>
        <taxon>Fungi</taxon>
        <taxon>Dikarya</taxon>
        <taxon>Basidiomycota</taxon>
        <taxon>Agaricomycotina</taxon>
        <taxon>Agaricomycetes</taxon>
        <taxon>Polyporales</taxon>
        <taxon>Rhodofomes</taxon>
    </lineage>
</organism>
<gene>
    <name evidence="2" type="ORF">C8Q71DRAFT_238058</name>
</gene>
<name>A0ABQ8KW19_9APHY</name>
<evidence type="ECO:0008006" key="4">
    <source>
        <dbReference type="Google" id="ProtNLM"/>
    </source>
</evidence>
<dbReference type="GeneID" id="71997941"/>
<dbReference type="Proteomes" id="UP000814176">
    <property type="component" value="Unassembled WGS sequence"/>
</dbReference>